<dbReference type="Proteomes" id="UP001460072">
    <property type="component" value="Unassembled WGS sequence"/>
</dbReference>
<dbReference type="PROSITE" id="PS51782">
    <property type="entry name" value="LYSM"/>
    <property type="match status" value="5"/>
</dbReference>
<dbReference type="InterPro" id="IPR023346">
    <property type="entry name" value="Lysozyme-like_dom_sf"/>
</dbReference>
<organism evidence="3 4">
    <name type="scientific">Flavobacterium aureirubrum</name>
    <dbReference type="NCBI Taxonomy" id="3133147"/>
    <lineage>
        <taxon>Bacteria</taxon>
        <taxon>Pseudomonadati</taxon>
        <taxon>Bacteroidota</taxon>
        <taxon>Flavobacteriia</taxon>
        <taxon>Flavobacteriales</taxon>
        <taxon>Flavobacteriaceae</taxon>
        <taxon>Flavobacterium</taxon>
    </lineage>
</organism>
<gene>
    <name evidence="3" type="ORF">WFZ85_02795</name>
</gene>
<feature type="domain" description="LysM" evidence="2">
    <location>
        <begin position="568"/>
        <end position="611"/>
    </location>
</feature>
<dbReference type="CDD" id="cd16894">
    <property type="entry name" value="MltD-like"/>
    <property type="match status" value="1"/>
</dbReference>
<proteinExistence type="inferred from homology"/>
<feature type="domain" description="LysM" evidence="2">
    <location>
        <begin position="699"/>
        <end position="743"/>
    </location>
</feature>
<dbReference type="InterPro" id="IPR000189">
    <property type="entry name" value="Transglyc_AS"/>
</dbReference>
<comment type="caution">
    <text evidence="3">The sequence shown here is derived from an EMBL/GenBank/DDBJ whole genome shotgun (WGS) entry which is preliminary data.</text>
</comment>
<evidence type="ECO:0000259" key="2">
    <source>
        <dbReference type="PROSITE" id="PS51782"/>
    </source>
</evidence>
<dbReference type="SMART" id="SM00257">
    <property type="entry name" value="LysM"/>
    <property type="match status" value="5"/>
</dbReference>
<accession>A0ABU9N6F7</accession>
<feature type="domain" description="LysM" evidence="2">
    <location>
        <begin position="389"/>
        <end position="432"/>
    </location>
</feature>
<reference evidence="3 4" key="1">
    <citation type="submission" date="2024-03" db="EMBL/GenBank/DDBJ databases">
        <title>Two novel species of the genus Flavobacterium exhibiting potentially degradation of complex polysaccharides.</title>
        <authorList>
            <person name="Lian X."/>
        </authorList>
    </citation>
    <scope>NUCLEOTIDE SEQUENCE [LARGE SCALE GENOMIC DNA]</scope>
    <source>
        <strain evidence="4">j3</strain>
    </source>
</reference>
<dbReference type="Pfam" id="PF01464">
    <property type="entry name" value="SLT"/>
    <property type="match status" value="1"/>
</dbReference>
<feature type="domain" description="LysM" evidence="2">
    <location>
        <begin position="629"/>
        <end position="672"/>
    </location>
</feature>
<dbReference type="Pfam" id="PF01476">
    <property type="entry name" value="LysM"/>
    <property type="match status" value="5"/>
</dbReference>
<dbReference type="InterPro" id="IPR036779">
    <property type="entry name" value="LysM_dom_sf"/>
</dbReference>
<evidence type="ECO:0000313" key="3">
    <source>
        <dbReference type="EMBL" id="MEM0541533.1"/>
    </source>
</evidence>
<evidence type="ECO:0000313" key="4">
    <source>
        <dbReference type="Proteomes" id="UP001460072"/>
    </source>
</evidence>
<name>A0ABU9N6F7_9FLAO</name>
<dbReference type="PANTHER" id="PTHR33734">
    <property type="entry name" value="LYSM DOMAIN-CONTAINING GPI-ANCHORED PROTEIN 2"/>
    <property type="match status" value="1"/>
</dbReference>
<evidence type="ECO:0000256" key="1">
    <source>
        <dbReference type="ARBA" id="ARBA00007734"/>
    </source>
</evidence>
<dbReference type="InterPro" id="IPR018392">
    <property type="entry name" value="LysM"/>
</dbReference>
<dbReference type="InterPro" id="IPR008258">
    <property type="entry name" value="Transglycosylase_SLT_dom_1"/>
</dbReference>
<dbReference type="Gene3D" id="1.10.530.10">
    <property type="match status" value="1"/>
</dbReference>
<protein>
    <submittedName>
        <fullName evidence="3">LysM peptidoglycan-binding domain-containing protein</fullName>
    </submittedName>
</protein>
<sequence length="745" mass="84521">MLALLIASTALFAQDDLSITPFKKPQTKKEVLDSIKGTFVHDNIATCIDSMWMKELASLDLFNELTLDIKNINVNEKVDYELPTELLKERLKRLDEKSPFNIEYNVGLENVIKSFLKNRKKGFERLMGISQFYFPIFEEALAAQNIPLEIKYLAVVESALNPRAVSRVGATGLWQFMYQTGKQYDLKVDTYVDERSDPLKASKAATQYMKNMYSIFGDWDLVLASYNTGPGNVAKAIRRSGGKQNYWNIRPYLHKETQGYLPAFLATMYIFEYHKEHGIVPNKAVANHFATDTVLVKRALTFKQISDLLDISVAELQFLNPSYKREVIPQITGNNYFLKLPLNKIALFTSNEEKIYAYANYEDSLREKPYSSTYSSKTALVSNDSSSVKYHKVRRGESLSKISSRYGISMYDLKKWNHLRSNKAPLGRNLKIYTSEESIASNDKIRTKVDTTAVKETTTALANTQKIYKEEKVVTYKDVVKYHKVKSGDNLGEVASKYDVSVAELKKWNKLKGSNIALGAKLKIVKNERVVTTVRKEVKADKINNDAKIQTAVASNDTNAEENQNSTDFYEVQKGDNLFTIAKKFNVSLEDLKKWNNLNDFNVQQGSKLTLANNTENENKEEPTETKIVEYKVKKGDYLGSIAKKHNVSVAELKEWNALEDNNVKLGTTIIVSKSEVAANEIKSGKKENLASNQRDEVKLYYVKKGDSLYSISKKYPGVTISDIKKWNGIKNESLKPGMKLKISG</sequence>
<keyword evidence="4" id="KW-1185">Reference proteome</keyword>
<dbReference type="Gene3D" id="3.10.350.10">
    <property type="entry name" value="LysM domain"/>
    <property type="match status" value="5"/>
</dbReference>
<dbReference type="EMBL" id="JBCGDO010000002">
    <property type="protein sequence ID" value="MEM0541533.1"/>
    <property type="molecule type" value="Genomic_DNA"/>
</dbReference>
<dbReference type="PANTHER" id="PTHR33734:SF22">
    <property type="entry name" value="MEMBRANE-BOUND LYTIC MUREIN TRANSGLYCOSYLASE D"/>
    <property type="match status" value="1"/>
</dbReference>
<dbReference type="PROSITE" id="PS00922">
    <property type="entry name" value="TRANSGLYCOSYLASE"/>
    <property type="match status" value="1"/>
</dbReference>
<feature type="domain" description="LysM" evidence="2">
    <location>
        <begin position="481"/>
        <end position="524"/>
    </location>
</feature>
<dbReference type="CDD" id="cd00118">
    <property type="entry name" value="LysM"/>
    <property type="match status" value="5"/>
</dbReference>
<dbReference type="SUPFAM" id="SSF54106">
    <property type="entry name" value="LysM domain"/>
    <property type="match status" value="5"/>
</dbReference>
<comment type="similarity">
    <text evidence="1">Belongs to the transglycosylase Slt family.</text>
</comment>
<dbReference type="SUPFAM" id="SSF53955">
    <property type="entry name" value="Lysozyme-like"/>
    <property type="match status" value="1"/>
</dbReference>